<keyword evidence="3" id="KW-0326">Glycosidase</keyword>
<dbReference type="GO" id="GO:0005975">
    <property type="term" value="P:carbohydrate metabolic process"/>
    <property type="evidence" value="ECO:0007669"/>
    <property type="project" value="InterPro"/>
</dbReference>
<organism evidence="9">
    <name type="scientific">Streptomyces sp. NBC_00148</name>
    <dbReference type="NCBI Taxonomy" id="2903626"/>
    <lineage>
        <taxon>Bacteria</taxon>
        <taxon>Bacillati</taxon>
        <taxon>Actinomycetota</taxon>
        <taxon>Actinomycetes</taxon>
        <taxon>Kitasatosporales</taxon>
        <taxon>Streptomycetaceae</taxon>
        <taxon>Streptomyces</taxon>
    </lineage>
</organism>
<dbReference type="Pfam" id="PF02838">
    <property type="entry name" value="Glyco_hydro_20b"/>
    <property type="match status" value="1"/>
</dbReference>
<feature type="domain" description="Beta-hexosaminidase bacterial type N-terminal" evidence="7">
    <location>
        <begin position="39"/>
        <end position="163"/>
    </location>
</feature>
<evidence type="ECO:0000256" key="4">
    <source>
        <dbReference type="PIRSR" id="PIRSR625705-1"/>
    </source>
</evidence>
<dbReference type="PROSITE" id="PS50231">
    <property type="entry name" value="RICIN_B_LECTIN"/>
    <property type="match status" value="1"/>
</dbReference>
<keyword evidence="5" id="KW-0732">Signal</keyword>
<evidence type="ECO:0000313" key="9">
    <source>
        <dbReference type="EMBL" id="WTQ72148.1"/>
    </source>
</evidence>
<dbReference type="AlphaFoldDB" id="A0AAU1LLR6"/>
<dbReference type="Gene3D" id="3.30.379.10">
    <property type="entry name" value="Chitobiase/beta-hexosaminidase domain 2-like"/>
    <property type="match status" value="1"/>
</dbReference>
<dbReference type="PANTHER" id="PTHR43678:SF1">
    <property type="entry name" value="BETA-N-ACETYLHEXOSAMINIDASE"/>
    <property type="match status" value="1"/>
</dbReference>
<dbReference type="PANTHER" id="PTHR43678">
    <property type="entry name" value="PUTATIVE (AFU_ORTHOLOGUE AFUA_2G00640)-RELATED"/>
    <property type="match status" value="1"/>
</dbReference>
<dbReference type="EMBL" id="CP108169">
    <property type="protein sequence ID" value="WTQ72148.1"/>
    <property type="molecule type" value="Genomic_DNA"/>
</dbReference>
<dbReference type="InterPro" id="IPR029018">
    <property type="entry name" value="Hex-like_dom2"/>
</dbReference>
<dbReference type="InterPro" id="IPR025705">
    <property type="entry name" value="Beta_hexosaminidase_sua/sub"/>
</dbReference>
<comment type="similarity">
    <text evidence="1">Belongs to the glycosyl hydrolase 20 family.</text>
</comment>
<gene>
    <name evidence="9" type="ORF">OG222_03215</name>
</gene>
<keyword evidence="2" id="KW-0378">Hydrolase</keyword>
<sequence>MRSGRRRSTVAALGVVAAVAAALLPTAPAGAREGGAAAPQVLPALREWQAGSGEFRFGAGSRIVLDDADARTAADARRLAGELREVTGRTPQVVADRPSRPGDILLSQDAGRKADLKDEGYRLESSARLTVTGATSTGVYHGTRTVLQLLRADGTVPGGSATDVPEYRERGVGVCACYIHISLDWFERLMRDMASQKLNQLWIEAKVRSDVDPESAFWGYYTKDEVRQLVRMAERYHIELVPEINSPGHMDTYLEGHPELQLKDKDGTPSPPRLDITRPEAFAYYTSLVDEALDVWDTRSWHMGADEYMIGTAYPDFPQIQAYATEKFGAGATPDDAFVDFVNQVDDHVRADGRTLRVWNDGLLGRNHLVALDQDIAVEHWLGGGGVQKPSSLIAEGREVMNSSYSLYLVRGGYTMQTAKLYDSGWSPLSFEDETLATRPAHLTGAKITMWPDSAAAETENEVEAKAFMPLRFIAQATWGGPRPAASYEEFEKLARSIGHAPGWANTDRAPLGSGTYQLVGAGQGGEMLAPAGQVAGDTVGFVAGRRAAWEAAVTADGYYTLRSAETGLCLDVERGKRYLGAPIEVGAELTQETCAADKRTQRWQLSADGGALTVVNAISQLQVTARAEDGVAVQTAPDGTRPTRVRAVPAPLTNSAHLTTSGSRRP</sequence>
<feature type="active site" description="Proton donor" evidence="4">
    <location>
        <position position="307"/>
    </location>
</feature>
<dbReference type="GO" id="GO:0004563">
    <property type="term" value="F:beta-N-acetylhexosaminidase activity"/>
    <property type="evidence" value="ECO:0007669"/>
    <property type="project" value="InterPro"/>
</dbReference>
<evidence type="ECO:0000256" key="3">
    <source>
        <dbReference type="ARBA" id="ARBA00023295"/>
    </source>
</evidence>
<dbReference type="InterPro" id="IPR017853">
    <property type="entry name" value="GH"/>
</dbReference>
<evidence type="ECO:0000256" key="1">
    <source>
        <dbReference type="ARBA" id="ARBA00006285"/>
    </source>
</evidence>
<dbReference type="InterPro" id="IPR015882">
    <property type="entry name" value="HEX_bac_N"/>
</dbReference>
<dbReference type="InterPro" id="IPR000772">
    <property type="entry name" value="Ricin_B_lectin"/>
</dbReference>
<name>A0AAU1LLR6_9ACTN</name>
<evidence type="ECO:0000256" key="2">
    <source>
        <dbReference type="ARBA" id="ARBA00022801"/>
    </source>
</evidence>
<accession>A0AAU1LLR6</accession>
<dbReference type="Pfam" id="PF14200">
    <property type="entry name" value="RicinB_lectin_2"/>
    <property type="match status" value="1"/>
</dbReference>
<dbReference type="PRINTS" id="PR00738">
    <property type="entry name" value="GLHYDRLASE20"/>
</dbReference>
<protein>
    <submittedName>
        <fullName evidence="9">Family 20 glycosylhydrolase</fullName>
    </submittedName>
</protein>
<feature type="domain" description="Ricin B lectin" evidence="8">
    <location>
        <begin position="549"/>
        <end position="636"/>
    </location>
</feature>
<feature type="domain" description="Glycoside hydrolase family 20 catalytic" evidence="6">
    <location>
        <begin position="197"/>
        <end position="480"/>
    </location>
</feature>
<dbReference type="InterPro" id="IPR035992">
    <property type="entry name" value="Ricin_B-like_lectins"/>
</dbReference>
<dbReference type="Gene3D" id="2.80.10.50">
    <property type="match status" value="1"/>
</dbReference>
<dbReference type="InterPro" id="IPR052764">
    <property type="entry name" value="GH20_Enzymes"/>
</dbReference>
<feature type="signal peptide" evidence="5">
    <location>
        <begin position="1"/>
        <end position="31"/>
    </location>
</feature>
<evidence type="ECO:0000259" key="6">
    <source>
        <dbReference type="Pfam" id="PF00728"/>
    </source>
</evidence>
<feature type="chain" id="PRO_5043333982" evidence="5">
    <location>
        <begin position="32"/>
        <end position="667"/>
    </location>
</feature>
<dbReference type="SUPFAM" id="SSF55545">
    <property type="entry name" value="beta-N-acetylhexosaminidase-like domain"/>
    <property type="match status" value="1"/>
</dbReference>
<dbReference type="Gene3D" id="3.20.20.80">
    <property type="entry name" value="Glycosidases"/>
    <property type="match status" value="1"/>
</dbReference>
<dbReference type="SUPFAM" id="SSF50370">
    <property type="entry name" value="Ricin B-like lectins"/>
    <property type="match status" value="1"/>
</dbReference>
<evidence type="ECO:0000259" key="7">
    <source>
        <dbReference type="Pfam" id="PF02838"/>
    </source>
</evidence>
<reference evidence="9" key="1">
    <citation type="submission" date="2022-10" db="EMBL/GenBank/DDBJ databases">
        <title>The complete genomes of actinobacterial strains from the NBC collection.</title>
        <authorList>
            <person name="Joergensen T.S."/>
            <person name="Alvarez Arevalo M."/>
            <person name="Sterndorff E.B."/>
            <person name="Faurdal D."/>
            <person name="Vuksanovic O."/>
            <person name="Mourched A.-S."/>
            <person name="Charusanti P."/>
            <person name="Shaw S."/>
            <person name="Blin K."/>
            <person name="Weber T."/>
        </authorList>
    </citation>
    <scope>NUCLEOTIDE SEQUENCE</scope>
    <source>
        <strain evidence="9">NBC_00148</strain>
    </source>
</reference>
<dbReference type="Pfam" id="PF00728">
    <property type="entry name" value="Glyco_hydro_20"/>
    <property type="match status" value="1"/>
</dbReference>
<dbReference type="SUPFAM" id="SSF51445">
    <property type="entry name" value="(Trans)glycosidases"/>
    <property type="match status" value="1"/>
</dbReference>
<proteinExistence type="inferred from homology"/>
<evidence type="ECO:0000256" key="5">
    <source>
        <dbReference type="SAM" id="SignalP"/>
    </source>
</evidence>
<dbReference type="InterPro" id="IPR015883">
    <property type="entry name" value="Glyco_hydro_20_cat"/>
</dbReference>
<dbReference type="CDD" id="cd23386">
    <property type="entry name" value="beta-trefoil_Ricin_LNBase"/>
    <property type="match status" value="1"/>
</dbReference>
<evidence type="ECO:0000259" key="8">
    <source>
        <dbReference type="Pfam" id="PF14200"/>
    </source>
</evidence>